<comment type="cofactor">
    <cofactor evidence="1">
        <name>Zn(2+)</name>
        <dbReference type="ChEBI" id="CHEBI:29105"/>
    </cofactor>
</comment>
<accession>A0A2R6AVP9</accession>
<dbReference type="SUPFAM" id="SSF55620">
    <property type="entry name" value="Tetrahydrobiopterin biosynthesis enzymes-like"/>
    <property type="match status" value="1"/>
</dbReference>
<evidence type="ECO:0000256" key="1">
    <source>
        <dbReference type="ARBA" id="ARBA00001947"/>
    </source>
</evidence>
<evidence type="ECO:0000256" key="2">
    <source>
        <dbReference type="ARBA" id="ARBA00022723"/>
    </source>
</evidence>
<keyword evidence="3" id="KW-0862">Zinc</keyword>
<dbReference type="InterPro" id="IPR038418">
    <property type="entry name" value="6-PTP_synth/QueD_sf"/>
</dbReference>
<evidence type="ECO:0008006" key="7">
    <source>
        <dbReference type="Google" id="ProtNLM"/>
    </source>
</evidence>
<evidence type="ECO:0000313" key="6">
    <source>
        <dbReference type="Proteomes" id="UP000240322"/>
    </source>
</evidence>
<organism evidence="5 6">
    <name type="scientific">Candidatus Marsarchaeota G2 archaeon OSP_D</name>
    <dbReference type="NCBI Taxonomy" id="1978157"/>
    <lineage>
        <taxon>Archaea</taxon>
        <taxon>Candidatus Marsarchaeota</taxon>
        <taxon>Candidatus Marsarchaeota group 2</taxon>
    </lineage>
</organism>
<dbReference type="InterPro" id="IPR007115">
    <property type="entry name" value="6-PTP_synth/QueD"/>
</dbReference>
<evidence type="ECO:0000313" key="5">
    <source>
        <dbReference type="EMBL" id="PSN90454.1"/>
    </source>
</evidence>
<gene>
    <name evidence="5" type="ORF">B9Q03_06780</name>
</gene>
<name>A0A2R6AVP9_9ARCH</name>
<dbReference type="Proteomes" id="UP000240322">
    <property type="component" value="Unassembled WGS sequence"/>
</dbReference>
<keyword evidence="4" id="KW-0456">Lyase</keyword>
<evidence type="ECO:0000256" key="3">
    <source>
        <dbReference type="ARBA" id="ARBA00022833"/>
    </source>
</evidence>
<evidence type="ECO:0000256" key="4">
    <source>
        <dbReference type="ARBA" id="ARBA00023239"/>
    </source>
</evidence>
<protein>
    <recommendedName>
        <fullName evidence="7">6-pyruvoyl tetrahydrobiopterin synthase</fullName>
    </recommendedName>
</protein>
<comment type="caution">
    <text evidence="5">The sequence shown here is derived from an EMBL/GenBank/DDBJ whole genome shotgun (WGS) entry which is preliminary data.</text>
</comment>
<sequence length="171" mass="19238">MLGMDDFSVRVSGSELRFSAAHFIYNPFFKEPLHGHNYEVEVEVTGNLGDDGFVVNFLDLKEVVRRVIGELDHRVMLPTGNPLLKVIGDPGVERGIRVVCSGGEEYFLPSRDVVLLPVRDTSAEELARYLVSRIWAILREHRVNIQVVLARVYETAHSSAIFKMEVSSGRP</sequence>
<dbReference type="Pfam" id="PF01242">
    <property type="entry name" value="PTPS"/>
    <property type="match status" value="1"/>
</dbReference>
<proteinExistence type="predicted"/>
<dbReference type="EMBL" id="NEXE01000059">
    <property type="protein sequence ID" value="PSN90454.1"/>
    <property type="molecule type" value="Genomic_DNA"/>
</dbReference>
<dbReference type="Gene3D" id="3.30.479.10">
    <property type="entry name" value="6-pyruvoyl tetrahydropterin synthase/QueD"/>
    <property type="match status" value="1"/>
</dbReference>
<keyword evidence="2" id="KW-0479">Metal-binding</keyword>
<reference evidence="5 6" key="1">
    <citation type="submission" date="2017-04" db="EMBL/GenBank/DDBJ databases">
        <title>Novel microbial lineages endemic to geothermal iron-oxide mats fill important gaps in the evolutionary history of Archaea.</title>
        <authorList>
            <person name="Jay Z.J."/>
            <person name="Beam J.P."/>
            <person name="Dlakic M."/>
            <person name="Rusch D.B."/>
            <person name="Kozubal M.A."/>
            <person name="Inskeep W.P."/>
        </authorList>
    </citation>
    <scope>NUCLEOTIDE SEQUENCE [LARGE SCALE GENOMIC DNA]</scope>
    <source>
        <strain evidence="5">OSP_D</strain>
    </source>
</reference>
<dbReference type="PANTHER" id="PTHR12589:SF7">
    <property type="entry name" value="6-PYRUVOYL TETRAHYDROBIOPTERIN SYNTHASE"/>
    <property type="match status" value="1"/>
</dbReference>
<dbReference type="PANTHER" id="PTHR12589">
    <property type="entry name" value="PYRUVOYL TETRAHYDROBIOPTERIN SYNTHASE"/>
    <property type="match status" value="1"/>
</dbReference>
<dbReference type="GO" id="GO:0046872">
    <property type="term" value="F:metal ion binding"/>
    <property type="evidence" value="ECO:0007669"/>
    <property type="project" value="UniProtKB-KW"/>
</dbReference>
<dbReference type="GO" id="GO:0016829">
    <property type="term" value="F:lyase activity"/>
    <property type="evidence" value="ECO:0007669"/>
    <property type="project" value="UniProtKB-KW"/>
</dbReference>
<dbReference type="AlphaFoldDB" id="A0A2R6AVP9"/>